<geneLocation type="plasmid" evidence="4">
    <name>Plasmid1 DNA</name>
</geneLocation>
<dbReference type="Gene3D" id="3.40.1620.10">
    <property type="entry name" value="YefM-like domain"/>
    <property type="match status" value="1"/>
</dbReference>
<sequence>MWTLQDAKNRFSAVVEAALAGVPQEVTRRGKPAVVVLSADDYRRLLKGAAAARESFAEHLLAFPAPEIETSGIEATGIDRAEVRPRDVRF</sequence>
<dbReference type="AlphaFoldDB" id="A0A0D6B8Q9"/>
<dbReference type="SUPFAM" id="SSF143120">
    <property type="entry name" value="YefM-like"/>
    <property type="match status" value="1"/>
</dbReference>
<dbReference type="Pfam" id="PF02604">
    <property type="entry name" value="PhdYeFM_antitox"/>
    <property type="match status" value="1"/>
</dbReference>
<evidence type="ECO:0000313" key="4">
    <source>
        <dbReference type="Proteomes" id="UP000064912"/>
    </source>
</evidence>
<keyword evidence="3" id="KW-0614">Plasmid</keyword>
<accession>A0A0D6B8Q9</accession>
<organism evidence="3 4">
    <name type="scientific">Rhodovulum sulfidophilum</name>
    <name type="common">Rhodobacter sulfidophilus</name>
    <dbReference type="NCBI Taxonomy" id="35806"/>
    <lineage>
        <taxon>Bacteria</taxon>
        <taxon>Pseudomonadati</taxon>
        <taxon>Pseudomonadota</taxon>
        <taxon>Alphaproteobacteria</taxon>
        <taxon>Rhodobacterales</taxon>
        <taxon>Paracoccaceae</taxon>
        <taxon>Rhodovulum</taxon>
    </lineage>
</organism>
<proteinExistence type="inferred from homology"/>
<comment type="function">
    <text evidence="2">Antitoxin component of a type II toxin-antitoxin (TA) system.</text>
</comment>
<protein>
    <recommendedName>
        <fullName evidence="2">Antitoxin</fullName>
    </recommendedName>
</protein>
<dbReference type="Proteomes" id="UP000064912">
    <property type="component" value="Plasmid Plasmid1"/>
</dbReference>
<dbReference type="NCBIfam" id="TIGR01552">
    <property type="entry name" value="phd_fam"/>
    <property type="match status" value="1"/>
</dbReference>
<dbReference type="eggNOG" id="COG2161">
    <property type="taxonomic scope" value="Bacteria"/>
</dbReference>
<evidence type="ECO:0000313" key="3">
    <source>
        <dbReference type="EMBL" id="BAQ71493.1"/>
    </source>
</evidence>
<reference evidence="3 4" key="1">
    <citation type="submission" date="2015-02" db="EMBL/GenBank/DDBJ databases">
        <title>Genome sequene of Rhodovulum sulfidophilum DSM 2351.</title>
        <authorList>
            <person name="Nagao N."/>
        </authorList>
    </citation>
    <scope>NUCLEOTIDE SEQUENCE [LARGE SCALE GENOMIC DNA]</scope>
    <source>
        <strain evidence="3 4">DSM 2351</strain>
        <plasmid evidence="4">Plasmid Plasmid1 DNA</plasmid>
    </source>
</reference>
<dbReference type="PATRIC" id="fig|35806.4.peg.4483"/>
<comment type="similarity">
    <text evidence="1 2">Belongs to the phD/YefM antitoxin family.</text>
</comment>
<dbReference type="EMBL" id="AP014801">
    <property type="protein sequence ID" value="BAQ71493.1"/>
    <property type="molecule type" value="Genomic_DNA"/>
</dbReference>
<dbReference type="InterPro" id="IPR036165">
    <property type="entry name" value="YefM-like_sf"/>
</dbReference>
<gene>
    <name evidence="3" type="ORF">NHU_04380</name>
</gene>
<name>A0A0D6B8Q9_RHOSU</name>
<evidence type="ECO:0000256" key="2">
    <source>
        <dbReference type="RuleBase" id="RU362080"/>
    </source>
</evidence>
<dbReference type="InterPro" id="IPR006442">
    <property type="entry name" value="Antitoxin_Phd/YefM"/>
</dbReference>
<evidence type="ECO:0000256" key="1">
    <source>
        <dbReference type="ARBA" id="ARBA00009981"/>
    </source>
</evidence>
<dbReference type="KEGG" id="rsu:NHU_04380"/>